<protein>
    <submittedName>
        <fullName evidence="2">Jg2539 protein</fullName>
    </submittedName>
</protein>
<gene>
    <name evidence="2" type="primary">jg2539</name>
    <name evidence="2" type="ORF">PAEG_LOCUS8581</name>
</gene>
<evidence type="ECO:0000313" key="3">
    <source>
        <dbReference type="Proteomes" id="UP000838756"/>
    </source>
</evidence>
<sequence length="158" mass="17793">MQRFITICVLHFLIVFTHAGENGTYFREERSLSTDSIHLGLKSLLSNSLGNLEAIITFVKTQIKGVVLDLGIQAFSYLKSILHGCKVRILKKLGKYTISDVFHLIFNGVIEFVNHDGNEDTQEQQPGNDEIAEASNFEPENILPNPYLLERLIMSGNQ</sequence>
<comment type="caution">
    <text evidence="2">The sequence shown here is derived from an EMBL/GenBank/DDBJ whole genome shotgun (WGS) entry which is preliminary data.</text>
</comment>
<organism evidence="2 3">
    <name type="scientific">Pararge aegeria aegeria</name>
    <dbReference type="NCBI Taxonomy" id="348720"/>
    <lineage>
        <taxon>Eukaryota</taxon>
        <taxon>Metazoa</taxon>
        <taxon>Ecdysozoa</taxon>
        <taxon>Arthropoda</taxon>
        <taxon>Hexapoda</taxon>
        <taxon>Insecta</taxon>
        <taxon>Pterygota</taxon>
        <taxon>Neoptera</taxon>
        <taxon>Endopterygota</taxon>
        <taxon>Lepidoptera</taxon>
        <taxon>Glossata</taxon>
        <taxon>Ditrysia</taxon>
        <taxon>Papilionoidea</taxon>
        <taxon>Nymphalidae</taxon>
        <taxon>Satyrinae</taxon>
        <taxon>Satyrini</taxon>
        <taxon>Parargina</taxon>
        <taxon>Pararge</taxon>
    </lineage>
</organism>
<dbReference type="OrthoDB" id="7458949at2759"/>
<reference evidence="2" key="1">
    <citation type="submission" date="2022-03" db="EMBL/GenBank/DDBJ databases">
        <authorList>
            <person name="Lindestad O."/>
        </authorList>
    </citation>
    <scope>NUCLEOTIDE SEQUENCE</scope>
</reference>
<accession>A0A8S4R500</accession>
<proteinExistence type="predicted"/>
<dbReference type="Proteomes" id="UP000838756">
    <property type="component" value="Unassembled WGS sequence"/>
</dbReference>
<feature type="signal peptide" evidence="1">
    <location>
        <begin position="1"/>
        <end position="19"/>
    </location>
</feature>
<feature type="chain" id="PRO_5035808211" evidence="1">
    <location>
        <begin position="20"/>
        <end position="158"/>
    </location>
</feature>
<name>A0A8S4R500_9NEOP</name>
<evidence type="ECO:0000313" key="2">
    <source>
        <dbReference type="EMBL" id="CAH2229094.1"/>
    </source>
</evidence>
<keyword evidence="1" id="KW-0732">Signal</keyword>
<dbReference type="EMBL" id="CAKXAJ010024682">
    <property type="protein sequence ID" value="CAH2229094.1"/>
    <property type="molecule type" value="Genomic_DNA"/>
</dbReference>
<dbReference type="AlphaFoldDB" id="A0A8S4R500"/>
<keyword evidence="3" id="KW-1185">Reference proteome</keyword>
<evidence type="ECO:0000256" key="1">
    <source>
        <dbReference type="SAM" id="SignalP"/>
    </source>
</evidence>